<reference evidence="3" key="1">
    <citation type="submission" date="2016-10" db="EMBL/GenBank/DDBJ databases">
        <authorList>
            <person name="Varghese N."/>
            <person name="Submissions S."/>
        </authorList>
    </citation>
    <scope>NUCLEOTIDE SEQUENCE [LARGE SCALE GENOMIC DNA]</scope>
    <source>
        <strain evidence="3">DSM 44208</strain>
    </source>
</reference>
<dbReference type="AlphaFoldDB" id="A0A1I5JMA5"/>
<evidence type="ECO:0000313" key="2">
    <source>
        <dbReference type="EMBL" id="SFO73934.1"/>
    </source>
</evidence>
<accession>A0A1I5JMA5</accession>
<keyword evidence="2" id="KW-0808">Transferase</keyword>
<dbReference type="Proteomes" id="UP000198857">
    <property type="component" value="Unassembled WGS sequence"/>
</dbReference>
<evidence type="ECO:0000259" key="1">
    <source>
        <dbReference type="PROSITE" id="PS51186"/>
    </source>
</evidence>
<gene>
    <name evidence="2" type="ORF">SAMN05660464_0868</name>
</gene>
<dbReference type="STRING" id="1523247.SAMN05660464_0868"/>
<dbReference type="InterPro" id="IPR052523">
    <property type="entry name" value="Trichothecene_AcTrans"/>
</dbReference>
<proteinExistence type="predicted"/>
<organism evidence="2 3">
    <name type="scientific">Geodermatophilus dictyosporus</name>
    <dbReference type="NCBI Taxonomy" id="1523247"/>
    <lineage>
        <taxon>Bacteria</taxon>
        <taxon>Bacillati</taxon>
        <taxon>Actinomycetota</taxon>
        <taxon>Actinomycetes</taxon>
        <taxon>Geodermatophilales</taxon>
        <taxon>Geodermatophilaceae</taxon>
        <taxon>Geodermatophilus</taxon>
    </lineage>
</organism>
<dbReference type="SUPFAM" id="SSF55729">
    <property type="entry name" value="Acyl-CoA N-acyltransferases (Nat)"/>
    <property type="match status" value="1"/>
</dbReference>
<dbReference type="PROSITE" id="PS51186">
    <property type="entry name" value="GNAT"/>
    <property type="match status" value="1"/>
</dbReference>
<name>A0A1I5JMA5_9ACTN</name>
<dbReference type="GO" id="GO:0016747">
    <property type="term" value="F:acyltransferase activity, transferring groups other than amino-acyl groups"/>
    <property type="evidence" value="ECO:0007669"/>
    <property type="project" value="InterPro"/>
</dbReference>
<dbReference type="PANTHER" id="PTHR42791">
    <property type="entry name" value="GNAT FAMILY ACETYLTRANSFERASE"/>
    <property type="match status" value="1"/>
</dbReference>
<feature type="domain" description="N-acetyltransferase" evidence="1">
    <location>
        <begin position="65"/>
        <end position="206"/>
    </location>
</feature>
<dbReference type="InterPro" id="IPR016181">
    <property type="entry name" value="Acyl_CoA_acyltransferase"/>
</dbReference>
<dbReference type="EMBL" id="FOWQ01000001">
    <property type="protein sequence ID" value="SFO73934.1"/>
    <property type="molecule type" value="Genomic_DNA"/>
</dbReference>
<dbReference type="Pfam" id="PF00583">
    <property type="entry name" value="Acetyltransf_1"/>
    <property type="match status" value="1"/>
</dbReference>
<dbReference type="CDD" id="cd04301">
    <property type="entry name" value="NAT_SF"/>
    <property type="match status" value="1"/>
</dbReference>
<keyword evidence="3" id="KW-1185">Reference proteome</keyword>
<sequence>MTGMTEDVQHSVRPATAVDADRLTRTLAAAFADDPLFCHLLPPGVRRREQRLRRAFAIDAARSLSLGGLWTTADGEAAAVWFPPGSWRPTPRQDLAELPAWLRVGGRRMRAFQQVRAAQYAHHRDLPPHWYLLYLGTRPGRRSEGLGGALLRAVLDRCDAERLPAYLESTCERNVPLYRRHGFVAHDSLDIPGGCPPMTPMWRDPR</sequence>
<dbReference type="PANTHER" id="PTHR42791:SF1">
    <property type="entry name" value="N-ACETYLTRANSFERASE DOMAIN-CONTAINING PROTEIN"/>
    <property type="match status" value="1"/>
</dbReference>
<dbReference type="InterPro" id="IPR000182">
    <property type="entry name" value="GNAT_dom"/>
</dbReference>
<protein>
    <submittedName>
        <fullName evidence="2">Acetyltransferase (GNAT) family protein</fullName>
    </submittedName>
</protein>
<evidence type="ECO:0000313" key="3">
    <source>
        <dbReference type="Proteomes" id="UP000198857"/>
    </source>
</evidence>
<dbReference type="Gene3D" id="3.40.630.30">
    <property type="match status" value="1"/>
</dbReference>